<keyword evidence="2" id="KW-1185">Reference proteome</keyword>
<dbReference type="Proteomes" id="UP001179121">
    <property type="component" value="Chromosome"/>
</dbReference>
<accession>A0AA86MWG1</accession>
<dbReference type="AlphaFoldDB" id="A0AA86MWG1"/>
<organism evidence="1 2">
    <name type="scientific">Nitrospira tepida</name>
    <dbReference type="NCBI Taxonomy" id="2973512"/>
    <lineage>
        <taxon>Bacteria</taxon>
        <taxon>Pseudomonadati</taxon>
        <taxon>Nitrospirota</taxon>
        <taxon>Nitrospiria</taxon>
        <taxon>Nitrospirales</taxon>
        <taxon>Nitrospiraceae</taxon>
        <taxon>Nitrospira</taxon>
    </lineage>
</organism>
<sequence length="95" mass="10953">MDELAKLWEAHRDSEWPKFASPDQGELMTLDTVISGCATCYLESPDGLDDQRRAILFQCLDDLQTLLPHIPEEAADYFTRLHRLAWLLHHVSEES</sequence>
<reference evidence="1" key="1">
    <citation type="submission" date="2022-10" db="EMBL/GenBank/DDBJ databases">
        <authorList>
            <person name="Koch H."/>
        </authorList>
    </citation>
    <scope>NUCLEOTIDE SEQUENCE</scope>
    <source>
        <strain evidence="1">DNF</strain>
    </source>
</reference>
<gene>
    <name evidence="1" type="ORF">DNFV4_00654</name>
</gene>
<proteinExistence type="predicted"/>
<name>A0AA86MWG1_9BACT</name>
<evidence type="ECO:0000313" key="2">
    <source>
        <dbReference type="Proteomes" id="UP001179121"/>
    </source>
</evidence>
<protein>
    <submittedName>
        <fullName evidence="1">Uncharacterized protein</fullName>
    </submittedName>
</protein>
<dbReference type="KEGG" id="nti:DNFV4_00654"/>
<dbReference type="EMBL" id="OX365700">
    <property type="protein sequence ID" value="CAI4030227.1"/>
    <property type="molecule type" value="Genomic_DNA"/>
</dbReference>
<evidence type="ECO:0000313" key="1">
    <source>
        <dbReference type="EMBL" id="CAI4030227.1"/>
    </source>
</evidence>